<dbReference type="WBParaSite" id="JU765_v2.g19549.t1">
    <property type="protein sequence ID" value="JU765_v2.g19549.t1"/>
    <property type="gene ID" value="JU765_v2.g19549"/>
</dbReference>
<evidence type="ECO:0000313" key="1">
    <source>
        <dbReference type="Proteomes" id="UP000887576"/>
    </source>
</evidence>
<name>A0AC34QUN0_9BILA</name>
<proteinExistence type="predicted"/>
<sequence>MQASSDTRKATKLAELFLSSEPESIQNSWKELRDASFQFSKDFDQKHQQKLGTIFNRLNLTEKQKITEIFNKVYDFNFTFEQFKQIVYSK</sequence>
<evidence type="ECO:0000313" key="2">
    <source>
        <dbReference type="WBParaSite" id="JU765_v2.g19549.t1"/>
    </source>
</evidence>
<accession>A0AC34QUN0</accession>
<dbReference type="Proteomes" id="UP000887576">
    <property type="component" value="Unplaced"/>
</dbReference>
<reference evidence="2" key="1">
    <citation type="submission" date="2022-11" db="UniProtKB">
        <authorList>
            <consortium name="WormBaseParasite"/>
        </authorList>
    </citation>
    <scope>IDENTIFICATION</scope>
</reference>
<protein>
    <submittedName>
        <fullName evidence="2">Uncharacterized protein</fullName>
    </submittedName>
</protein>
<organism evidence="1 2">
    <name type="scientific">Panagrolaimus sp. JU765</name>
    <dbReference type="NCBI Taxonomy" id="591449"/>
    <lineage>
        <taxon>Eukaryota</taxon>
        <taxon>Metazoa</taxon>
        <taxon>Ecdysozoa</taxon>
        <taxon>Nematoda</taxon>
        <taxon>Chromadorea</taxon>
        <taxon>Rhabditida</taxon>
        <taxon>Tylenchina</taxon>
        <taxon>Panagrolaimomorpha</taxon>
        <taxon>Panagrolaimoidea</taxon>
        <taxon>Panagrolaimidae</taxon>
        <taxon>Panagrolaimus</taxon>
    </lineage>
</organism>